<accession>X1QY69</accession>
<keyword evidence="1" id="KW-0472">Membrane</keyword>
<dbReference type="AlphaFoldDB" id="X1QY69"/>
<keyword evidence="1" id="KW-1133">Transmembrane helix</keyword>
<feature type="transmembrane region" description="Helical" evidence="1">
    <location>
        <begin position="65"/>
        <end position="95"/>
    </location>
</feature>
<dbReference type="EMBL" id="BARV01035861">
    <property type="protein sequence ID" value="GAI48244.1"/>
    <property type="molecule type" value="Genomic_DNA"/>
</dbReference>
<evidence type="ECO:0000313" key="2">
    <source>
        <dbReference type="EMBL" id="GAI48244.1"/>
    </source>
</evidence>
<protein>
    <submittedName>
        <fullName evidence="2">Uncharacterized protein</fullName>
    </submittedName>
</protein>
<reference evidence="2" key="1">
    <citation type="journal article" date="2014" name="Front. Microbiol.">
        <title>High frequency of phylogenetically diverse reductive dehalogenase-homologous genes in deep subseafloor sedimentary metagenomes.</title>
        <authorList>
            <person name="Kawai M."/>
            <person name="Futagami T."/>
            <person name="Toyoda A."/>
            <person name="Takaki Y."/>
            <person name="Nishi S."/>
            <person name="Hori S."/>
            <person name="Arai W."/>
            <person name="Tsubouchi T."/>
            <person name="Morono Y."/>
            <person name="Uchiyama I."/>
            <person name="Ito T."/>
            <person name="Fujiyama A."/>
            <person name="Inagaki F."/>
            <person name="Takami H."/>
        </authorList>
    </citation>
    <scope>NUCLEOTIDE SEQUENCE</scope>
    <source>
        <strain evidence="2">Expedition CK06-06</strain>
    </source>
</reference>
<proteinExistence type="predicted"/>
<keyword evidence="1" id="KW-0812">Transmembrane</keyword>
<name>X1QY69_9ZZZZ</name>
<evidence type="ECO:0000256" key="1">
    <source>
        <dbReference type="SAM" id="Phobius"/>
    </source>
</evidence>
<organism evidence="2">
    <name type="scientific">marine sediment metagenome</name>
    <dbReference type="NCBI Taxonomy" id="412755"/>
    <lineage>
        <taxon>unclassified sequences</taxon>
        <taxon>metagenomes</taxon>
        <taxon>ecological metagenomes</taxon>
    </lineage>
</organism>
<feature type="transmembrane region" description="Helical" evidence="1">
    <location>
        <begin position="31"/>
        <end position="53"/>
    </location>
</feature>
<comment type="caution">
    <text evidence="2">The sequence shown here is derived from an EMBL/GenBank/DDBJ whole genome shotgun (WGS) entry which is preliminary data.</text>
</comment>
<feature type="non-terminal residue" evidence="2">
    <location>
        <position position="1"/>
    </location>
</feature>
<gene>
    <name evidence="2" type="ORF">S06H3_55859</name>
</gene>
<sequence length="128" mass="12785">RTGMTIFGAILGLGIGSVLNPSPPGIPLSSALRIVIPVAATAAATGALASRWIAEMILARRPSIILSPFLGAGLGAAGSAVVGAISFALAAAIAIPTVEAPEGWWGRFNYPQAVGKWAFSPEASGAGY</sequence>